<evidence type="ECO:0000256" key="7">
    <source>
        <dbReference type="SAM" id="MobiDB-lite"/>
    </source>
</evidence>
<feature type="transmembrane region" description="Helical" evidence="6">
    <location>
        <begin position="796"/>
        <end position="815"/>
    </location>
</feature>
<evidence type="ECO:0000313" key="10">
    <source>
        <dbReference type="Proteomes" id="UP000694701"/>
    </source>
</evidence>
<dbReference type="Proteomes" id="UP000694701">
    <property type="component" value="Unplaced"/>
</dbReference>
<evidence type="ECO:0000256" key="6">
    <source>
        <dbReference type="RuleBase" id="RU367089"/>
    </source>
</evidence>
<evidence type="ECO:0000313" key="9">
    <source>
        <dbReference type="Ensembl" id="ENSCCRP00020087208.1"/>
    </source>
</evidence>
<feature type="transmembrane region" description="Helical" evidence="6">
    <location>
        <begin position="775"/>
        <end position="791"/>
    </location>
</feature>
<feature type="compositionally biased region" description="Polar residues" evidence="7">
    <location>
        <begin position="1620"/>
        <end position="1639"/>
    </location>
</feature>
<accession>A0A8C2IYE9</accession>
<feature type="transmembrane region" description="Helical" evidence="6">
    <location>
        <begin position="853"/>
        <end position="873"/>
    </location>
</feature>
<dbReference type="PANTHER" id="PTHR12372:SF4">
    <property type="entry name" value="PECANEX-LIKE PROTEIN 3"/>
    <property type="match status" value="1"/>
</dbReference>
<evidence type="ECO:0000256" key="1">
    <source>
        <dbReference type="ARBA" id="ARBA00004141"/>
    </source>
</evidence>
<evidence type="ECO:0000256" key="2">
    <source>
        <dbReference type="ARBA" id="ARBA00010170"/>
    </source>
</evidence>
<evidence type="ECO:0000256" key="5">
    <source>
        <dbReference type="ARBA" id="ARBA00023136"/>
    </source>
</evidence>
<feature type="compositionally biased region" description="Acidic residues" evidence="7">
    <location>
        <begin position="345"/>
        <end position="355"/>
    </location>
</feature>
<comment type="similarity">
    <text evidence="2 6">Belongs to the pecanex family.</text>
</comment>
<dbReference type="Ensembl" id="ENSCCRT00020095383.1">
    <property type="protein sequence ID" value="ENSCCRP00020087208.1"/>
    <property type="gene ID" value="ENSCCRG00020038275.1"/>
</dbReference>
<keyword evidence="3 6" id="KW-0812">Transmembrane</keyword>
<feature type="region of interest" description="Disordered" evidence="7">
    <location>
        <begin position="240"/>
        <end position="301"/>
    </location>
</feature>
<feature type="compositionally biased region" description="Polar residues" evidence="7">
    <location>
        <begin position="392"/>
        <end position="409"/>
    </location>
</feature>
<dbReference type="InterPro" id="IPR007735">
    <property type="entry name" value="Pecanex_C"/>
</dbReference>
<reference evidence="9" key="1">
    <citation type="submission" date="2025-08" db="UniProtKB">
        <authorList>
            <consortium name="Ensembl"/>
        </authorList>
    </citation>
    <scope>IDENTIFICATION</scope>
</reference>
<keyword evidence="5 6" id="KW-0472">Membrane</keyword>
<evidence type="ECO:0000256" key="4">
    <source>
        <dbReference type="ARBA" id="ARBA00022989"/>
    </source>
</evidence>
<feature type="transmembrane region" description="Helical" evidence="6">
    <location>
        <begin position="827"/>
        <end position="846"/>
    </location>
</feature>
<sequence length="1739" mass="192885">MGSQALQILRQGVWASLTGGWYVDPHQSTFSNCFHLYLWIFLLAFPFLLYMALPASLVVAGVYCAVIAAFFTAIKAVNFRLHAMFDLGEIVEKRQASDSGVGVEMTVFRKANSTPPVRCSSQHSLFGLNQVSYLIFVIFKIPDIKELMQEQGSNNMIVTHRDVLRHNYQDNTSKNESNLSESESLGDAPLSPLIKSSLSEELSENLLGLGLDPVTFAPGAEHPGSRTGVALAAGSTDSCFSGGGAATDRETLSTVSSYRSEKTDSTQLESPSLGQTHKPISNAPSTALPQGKGPYQTLVEGEDLPPLLTDIVVRPKDLKLSFDCDDGSDMSAGSSLGSQRRFSSDDEDDDEDDDSSSSTSCYSPDLANTGIASQPVPPQLPSPGEGEEPDTVGSSHSRIAQRSASTASAKTHARVLSMDGAGGGSNNTGTLASTVLPLPISSTPAPRSWAGNQTGWRAGELLEEGAVGGAPEEGSKRDSVSSVKRTQAIRRRHNAGSNPTPPPSAMGSPPSLQDLQRVRTSSHSRTRTLPSALHFAASSLLLLPRSGVHEASTFDDTSEGAVHYFYDESGVKRSYTFGPAGGGYEDPVQERERQSQSSSFTSTDVQEVAPVLSMLQPRPVVLQGMQVRRVPLDMPEENTLMIEEKAKPKQYYRFWLLPGKWLRVRYDRLALLALLDRNRRIGENVFAVVLASLVAFLGFLLLLQGFFRDIWVFQFCLVIASCQYSLLKSVQPDAASPMHGHNWIIVYSRPVYFCLCCVLIWVFDLVGHSDSMRPFTLYGVTFFSAHFLLCARDMLIVFTLCFPVIFLFGLLPQVNTFLMCLLEQVDMHLFGGTGETCYTLLILYLVNCSKSPALSFVLYILAGVVGFFTHYLLPWLRKLLPWFCLAHPVLRSREYGQFEVRDAAQLMWFEKLYAWLQCVEKYFIYPAVVLNSLTTEAHTVSQNPDKPRAYGRDLFISMAGMKLLRSSFCVPSQQYVTLCFTALFFQFDYPRVSQTFLLDYYCMSILFSKLWDLLYKLRFVLTYIAPWQITWGSAFHAFAQPFAVPHSAMLFVQAVFSALFSTPLNPVLGSAVFVTSYTRPVKFWERDYNTKRVDHSNTRLATQLDRNPGADDNNLNSIFYEHLTRSLQHSLCGDLLLGRWGNYSTGDCFILASDYLNALVHIIEIGNGLATFQLRGLEFRGTYCQQREVEAITEGVEEDEGCCCCEPGHLPHMLSFNAAFGQRWLAWEVAATKYVLEGYSISDNNAASMLQVFDLRKILITYYVKSIIYYVIRSPKLEEWLANETVQEALRPCLSPSYVDSDPTFNLNIDEDYDHRASGITPSSFCLVYLEWIKYCNSRRQTPVESEKDSPLVTLCFGLCILGRRALGTASHSMSASLEPFLYGLHALFKGDFRITSPRDEWVFADMDLLNRVVAPGVRMSLKLHQDHFTSPDECEDPVVLYDAITANEEKMLISHEGDPVWRSAILANMPSLLALRHVMDDGSDEYKIIMLNKRFLSFRVIKVNRECVRGLWAGQQQELVFLRNRNPERGSIQNAKQALRNMINSSCDQPIGYPIYVSPLTTSYAGAHVQLRSVWGGPISPHNIYTWFISSWDRLQKGCGAGCNSGGNIEDSDCGGGSASISNNPAAHPPQNTASSIPQPHPTFLQPSMGMTPLSFSSSVALPPADRFCPSSLQDNPSHRVSQRGLSLGQGSGLPYEALYSKWSLSGRKGFNGPAVMEGDGSASQSIRTQVRISYFKL</sequence>
<dbReference type="InterPro" id="IPR039797">
    <property type="entry name" value="Pecanex"/>
</dbReference>
<feature type="transmembrane region" description="Helical" evidence="6">
    <location>
        <begin position="742"/>
        <end position="763"/>
    </location>
</feature>
<feature type="region of interest" description="Disordered" evidence="7">
    <location>
        <begin position="322"/>
        <end position="412"/>
    </location>
</feature>
<comment type="subcellular location">
    <subcellularLocation>
        <location evidence="1 6">Membrane</location>
        <topology evidence="1 6">Multi-pass membrane protein</topology>
    </subcellularLocation>
</comment>
<feature type="region of interest" description="Disordered" evidence="7">
    <location>
        <begin position="578"/>
        <end position="602"/>
    </location>
</feature>
<feature type="compositionally biased region" description="Polar residues" evidence="7">
    <location>
        <begin position="331"/>
        <end position="341"/>
    </location>
</feature>
<name>A0A8C2IYE9_CYPCA</name>
<feature type="transmembrane region" description="Helical" evidence="6">
    <location>
        <begin position="685"/>
        <end position="704"/>
    </location>
</feature>
<proteinExistence type="inferred from homology"/>
<feature type="transmembrane region" description="Helical" evidence="6">
    <location>
        <begin position="59"/>
        <end position="77"/>
    </location>
</feature>
<evidence type="ECO:0000259" key="8">
    <source>
        <dbReference type="Pfam" id="PF05041"/>
    </source>
</evidence>
<feature type="transmembrane region" description="Helical" evidence="6">
    <location>
        <begin position="36"/>
        <end position="53"/>
    </location>
</feature>
<feature type="domain" description="Pecanex C-terminal" evidence="8">
    <location>
        <begin position="1346"/>
        <end position="1569"/>
    </location>
</feature>
<feature type="compositionally biased region" description="Polar residues" evidence="7">
    <location>
        <begin position="265"/>
        <end position="288"/>
    </location>
</feature>
<feature type="region of interest" description="Disordered" evidence="7">
    <location>
        <begin position="467"/>
        <end position="527"/>
    </location>
</feature>
<dbReference type="PANTHER" id="PTHR12372">
    <property type="entry name" value="PECANEX"/>
    <property type="match status" value="1"/>
</dbReference>
<protein>
    <recommendedName>
        <fullName evidence="6">Pecanex-like protein</fullName>
    </recommendedName>
</protein>
<dbReference type="Pfam" id="PF05041">
    <property type="entry name" value="Pecanex_C"/>
    <property type="match status" value="1"/>
</dbReference>
<keyword evidence="4 6" id="KW-1133">Transmembrane helix</keyword>
<organism evidence="9 10">
    <name type="scientific">Cyprinus carpio</name>
    <name type="common">Common carp</name>
    <dbReference type="NCBI Taxonomy" id="7962"/>
    <lineage>
        <taxon>Eukaryota</taxon>
        <taxon>Metazoa</taxon>
        <taxon>Chordata</taxon>
        <taxon>Craniata</taxon>
        <taxon>Vertebrata</taxon>
        <taxon>Euteleostomi</taxon>
        <taxon>Actinopterygii</taxon>
        <taxon>Neopterygii</taxon>
        <taxon>Teleostei</taxon>
        <taxon>Ostariophysi</taxon>
        <taxon>Cypriniformes</taxon>
        <taxon>Cyprinidae</taxon>
        <taxon>Cyprininae</taxon>
        <taxon>Cyprinus</taxon>
    </lineage>
</organism>
<feature type="region of interest" description="Disordered" evidence="7">
    <location>
        <begin position="1615"/>
        <end position="1645"/>
    </location>
</feature>
<evidence type="ECO:0000256" key="3">
    <source>
        <dbReference type="ARBA" id="ARBA00022692"/>
    </source>
</evidence>
<feature type="transmembrane region" description="Helical" evidence="6">
    <location>
        <begin position="710"/>
        <end position="730"/>
    </location>
</feature>
<dbReference type="GO" id="GO:0016020">
    <property type="term" value="C:membrane"/>
    <property type="evidence" value="ECO:0007669"/>
    <property type="project" value="UniProtKB-SubCell"/>
</dbReference>